<feature type="compositionally biased region" description="Polar residues" evidence="1">
    <location>
        <begin position="31"/>
        <end position="50"/>
    </location>
</feature>
<keyword evidence="3" id="KW-1185">Reference proteome</keyword>
<dbReference type="PANTHER" id="PTHR31128">
    <property type="entry name" value="PROTEIN CBR-CLEC-135-RELATED"/>
    <property type="match status" value="1"/>
</dbReference>
<dbReference type="OrthoDB" id="5818094at2759"/>
<dbReference type="AlphaFoldDB" id="A0A4U5NJE9"/>
<reference evidence="2 3" key="1">
    <citation type="journal article" date="2015" name="Genome Biol.">
        <title>Comparative genomics of Steinernema reveals deeply conserved gene regulatory networks.</title>
        <authorList>
            <person name="Dillman A.R."/>
            <person name="Macchietto M."/>
            <person name="Porter C.F."/>
            <person name="Rogers A."/>
            <person name="Williams B."/>
            <person name="Antoshechkin I."/>
            <person name="Lee M.M."/>
            <person name="Goodwin Z."/>
            <person name="Lu X."/>
            <person name="Lewis E.E."/>
            <person name="Goodrich-Blair H."/>
            <person name="Stock S.P."/>
            <person name="Adams B.J."/>
            <person name="Sternberg P.W."/>
            <person name="Mortazavi A."/>
        </authorList>
    </citation>
    <scope>NUCLEOTIDE SEQUENCE [LARGE SCALE GENOMIC DNA]</scope>
    <source>
        <strain evidence="2 3">ALL</strain>
    </source>
</reference>
<feature type="compositionally biased region" description="Basic and acidic residues" evidence="1">
    <location>
        <begin position="8"/>
        <end position="19"/>
    </location>
</feature>
<dbReference type="Proteomes" id="UP000298663">
    <property type="component" value="Unassembled WGS sequence"/>
</dbReference>
<evidence type="ECO:0000256" key="1">
    <source>
        <dbReference type="SAM" id="MobiDB-lite"/>
    </source>
</evidence>
<evidence type="ECO:0008006" key="4">
    <source>
        <dbReference type="Google" id="ProtNLM"/>
    </source>
</evidence>
<gene>
    <name evidence="2" type="ORF">L596_016574</name>
</gene>
<sequence>MSASRNRAHADEIDEEHRVGKERRSKKVQRRSSFSRLPSPAFTQVRNPAKSSARRHKKLQRDETMEESDPELYFIGASTQVEAERLVKEGDFRLYYKLPQIEKCDLPVELQLYIVYRSSFGRAFHYPVVTISDQPEGKRYRVLYGDPRSQSFFSIQQLVNHHRTFSYRCNQNEFFETFPVWKNSLVPDGCETDSIH</sequence>
<feature type="region of interest" description="Disordered" evidence="1">
    <location>
        <begin position="1"/>
        <end position="65"/>
    </location>
</feature>
<dbReference type="EMBL" id="AZBU02000004">
    <property type="protein sequence ID" value="TKR82903.1"/>
    <property type="molecule type" value="Genomic_DNA"/>
</dbReference>
<feature type="compositionally biased region" description="Basic residues" evidence="1">
    <location>
        <begin position="20"/>
        <end position="30"/>
    </location>
</feature>
<comment type="caution">
    <text evidence="2">The sequence shown here is derived from an EMBL/GenBank/DDBJ whole genome shotgun (WGS) entry which is preliminary data.</text>
</comment>
<reference evidence="2 3" key="2">
    <citation type="journal article" date="2019" name="G3 (Bethesda)">
        <title>Hybrid Assembly of the Genome of the Entomopathogenic Nematode Steinernema carpocapsae Identifies the X-Chromosome.</title>
        <authorList>
            <person name="Serra L."/>
            <person name="Macchietto M."/>
            <person name="Macias-Munoz A."/>
            <person name="McGill C.J."/>
            <person name="Rodriguez I.M."/>
            <person name="Rodriguez B."/>
            <person name="Murad R."/>
            <person name="Mortazavi A."/>
        </authorList>
    </citation>
    <scope>NUCLEOTIDE SEQUENCE [LARGE SCALE GENOMIC DNA]</scope>
    <source>
        <strain evidence="2 3">ALL</strain>
    </source>
</reference>
<evidence type="ECO:0000313" key="2">
    <source>
        <dbReference type="EMBL" id="TKR82903.1"/>
    </source>
</evidence>
<name>A0A4U5NJE9_STECR</name>
<proteinExistence type="predicted"/>
<accession>A0A4U5NJE9</accession>
<organism evidence="2 3">
    <name type="scientific">Steinernema carpocapsae</name>
    <name type="common">Entomopathogenic nematode</name>
    <dbReference type="NCBI Taxonomy" id="34508"/>
    <lineage>
        <taxon>Eukaryota</taxon>
        <taxon>Metazoa</taxon>
        <taxon>Ecdysozoa</taxon>
        <taxon>Nematoda</taxon>
        <taxon>Chromadorea</taxon>
        <taxon>Rhabditida</taxon>
        <taxon>Tylenchina</taxon>
        <taxon>Panagrolaimomorpha</taxon>
        <taxon>Strongyloidoidea</taxon>
        <taxon>Steinernematidae</taxon>
        <taxon>Steinernema</taxon>
    </lineage>
</organism>
<evidence type="ECO:0000313" key="3">
    <source>
        <dbReference type="Proteomes" id="UP000298663"/>
    </source>
</evidence>
<protein>
    <recommendedName>
        <fullName evidence="4">SH2 domain-containing protein</fullName>
    </recommendedName>
</protein>